<evidence type="ECO:0000256" key="1">
    <source>
        <dbReference type="SAM" id="Coils"/>
    </source>
</evidence>
<keyword evidence="1" id="KW-0175">Coiled coil</keyword>
<evidence type="ECO:0000313" key="3">
    <source>
        <dbReference type="Proteomes" id="UP000028134"/>
    </source>
</evidence>
<accession>A0A078RB91</accession>
<dbReference type="Proteomes" id="UP000028134">
    <property type="component" value="Unassembled WGS sequence"/>
</dbReference>
<evidence type="ECO:0000313" key="2">
    <source>
        <dbReference type="EMBL" id="KDS31921.1"/>
    </source>
</evidence>
<protein>
    <submittedName>
        <fullName evidence="2">Putative mobilization protein</fullName>
    </submittedName>
</protein>
<sequence>MATKSSIHIKPCNIASSEAHNRRAAEYMRNIGESRIYVVPELSTDNEQWINPDFGTPELRTHYDNVKRMVKEKTGRAMQEKERERKGKNGKTIKVAGCSPIREGVLLVRPDTTLADVRKFGEECQRRWGITPLQIFLHKDEGHWLSGHPEAEDRESFQIGERWFKPNYHAHIVFDWMNHETGKSRKLNDEDMTEMQSLASDILIMERGQSKAVTGKEHLERNDFIIEKQKAELQRIEETKRHKEQQISFAEQELKQVKSEIRTDKLKSVATDAATAIASSVGSLFGSGKLKDLEQSNENLRHEIAKRDKGIDELKAKMQQMQEQHGKQIRNLQGIHNQELETKDKEISRLNTILEKAFNWFPLLKEMLRMEKLCYAIGFTKDMVNSLLTKKESIRCNGKIYSEEHRRRFEIKNDVFKVEKSPVDDNKLVLTINRQPIGEWFKEQWKKLRQGLRQSAEEPRKSRGFRM</sequence>
<gene>
    <name evidence="2" type="ORF">M097_1387</name>
</gene>
<feature type="coiled-coil region" evidence="1">
    <location>
        <begin position="226"/>
        <end position="331"/>
    </location>
</feature>
<dbReference type="AlphaFoldDB" id="A0A078RB91"/>
<dbReference type="EMBL" id="JNHI01000006">
    <property type="protein sequence ID" value="KDS31921.1"/>
    <property type="molecule type" value="Genomic_DNA"/>
</dbReference>
<comment type="caution">
    <text evidence="2">The sequence shown here is derived from an EMBL/GenBank/DDBJ whole genome shotgun (WGS) entry which is preliminary data.</text>
</comment>
<dbReference type="RefSeq" id="WP_032945100.1">
    <property type="nucleotide sequence ID" value="NZ_JNHI01000006.1"/>
</dbReference>
<proteinExistence type="predicted"/>
<organism evidence="2 3">
    <name type="scientific">Phocaeicola vulgatus str. 3775 SL</name>
    <name type="common">B</name>
    <name type="synonym">iv</name>
    <dbReference type="NCBI Taxonomy" id="1339350"/>
    <lineage>
        <taxon>Bacteria</taxon>
        <taxon>Pseudomonadati</taxon>
        <taxon>Bacteroidota</taxon>
        <taxon>Bacteroidia</taxon>
        <taxon>Bacteroidales</taxon>
        <taxon>Bacteroidaceae</taxon>
        <taxon>Phocaeicola</taxon>
    </lineage>
</organism>
<dbReference type="PATRIC" id="fig|1339350.3.peg.1333"/>
<name>A0A078RB91_PHOVU</name>
<reference evidence="2 3" key="1">
    <citation type="submission" date="2014-04" db="EMBL/GenBank/DDBJ databases">
        <authorList>
            <person name="Sears C."/>
            <person name="Carroll K."/>
            <person name="Sack B.R."/>
            <person name="Qadri F."/>
            <person name="Myers L.L."/>
            <person name="Chung G.-T."/>
            <person name="Escheverria P."/>
            <person name="Fraser C.M."/>
            <person name="Sadzewicz L."/>
            <person name="Shefchek K.A."/>
            <person name="Tallon L."/>
            <person name="Das S.P."/>
            <person name="Daugherty S."/>
            <person name="Mongodin E.F."/>
        </authorList>
    </citation>
    <scope>NUCLEOTIDE SEQUENCE [LARGE SCALE GENOMIC DNA]</scope>
    <source>
        <strain evidence="3">3775 SL(B) 10 (iv)</strain>
    </source>
</reference>